<dbReference type="Pfam" id="PF00160">
    <property type="entry name" value="Pro_isomerase"/>
    <property type="match status" value="1"/>
</dbReference>
<dbReference type="InterPro" id="IPR002130">
    <property type="entry name" value="Cyclophilin-type_PPIase_dom"/>
</dbReference>
<dbReference type="GO" id="GO:0019346">
    <property type="term" value="P:transsulfuration"/>
    <property type="evidence" value="ECO:0007669"/>
    <property type="project" value="InterPro"/>
</dbReference>
<keyword evidence="7" id="KW-0809">Transit peptide</keyword>
<evidence type="ECO:0000256" key="2">
    <source>
        <dbReference type="ARBA" id="ARBA00001933"/>
    </source>
</evidence>
<evidence type="ECO:0000256" key="9">
    <source>
        <dbReference type="ARBA" id="ARBA00023128"/>
    </source>
</evidence>
<protein>
    <recommendedName>
        <fullName evidence="5">peptidylprolyl isomerase</fullName>
        <ecNumber evidence="5">5.2.1.8</ecNumber>
    </recommendedName>
</protein>
<keyword evidence="9" id="KW-0496">Mitochondrion</keyword>
<dbReference type="EMBL" id="QGDH01000027">
    <property type="protein sequence ID" value="RAR14037.1"/>
    <property type="molecule type" value="Genomic_DNA"/>
</dbReference>
<feature type="domain" description="PPIase cyclophilin-type" evidence="12">
    <location>
        <begin position="70"/>
        <end position="222"/>
    </location>
</feature>
<dbReference type="Gene3D" id="3.40.640.10">
    <property type="entry name" value="Type I PLP-dependent aspartate aminotransferase-like (Major domain)"/>
    <property type="match status" value="1"/>
</dbReference>
<dbReference type="OrthoDB" id="3512640at2759"/>
<comment type="cofactor">
    <cofactor evidence="2">
        <name>pyridoxal 5'-phosphate</name>
        <dbReference type="ChEBI" id="CHEBI:597326"/>
    </cofactor>
</comment>
<accession>A0A364NA24</accession>
<dbReference type="SUPFAM" id="SSF50891">
    <property type="entry name" value="Cyclophilin-like"/>
    <property type="match status" value="1"/>
</dbReference>
<feature type="region of interest" description="Disordered" evidence="11">
    <location>
        <begin position="694"/>
        <end position="724"/>
    </location>
</feature>
<dbReference type="InterPro" id="IPR054542">
    <property type="entry name" value="Cys_met_metab_PP"/>
</dbReference>
<dbReference type="FunFam" id="2.40.100.10:FF:000032">
    <property type="entry name" value="Peptidyl-prolyl cis-trans isomerase"/>
    <property type="match status" value="1"/>
</dbReference>
<evidence type="ECO:0000256" key="1">
    <source>
        <dbReference type="ARBA" id="ARBA00000971"/>
    </source>
</evidence>
<evidence type="ECO:0000256" key="4">
    <source>
        <dbReference type="ARBA" id="ARBA00007365"/>
    </source>
</evidence>
<keyword evidence="14" id="KW-1185">Reference proteome</keyword>
<feature type="compositionally biased region" description="Low complexity" evidence="11">
    <location>
        <begin position="710"/>
        <end position="724"/>
    </location>
</feature>
<keyword evidence="13" id="KW-0808">Transferase</keyword>
<dbReference type="InterPro" id="IPR020892">
    <property type="entry name" value="Cyclophilin-type_PPIase_CS"/>
</dbReference>
<dbReference type="GO" id="GO:0003755">
    <property type="term" value="F:peptidyl-prolyl cis-trans isomerase activity"/>
    <property type="evidence" value="ECO:0007669"/>
    <property type="project" value="UniProtKB-KW"/>
</dbReference>
<comment type="caution">
    <text evidence="13">The sequence shown here is derived from an EMBL/GenBank/DDBJ whole genome shotgun (WGS) entry which is preliminary data.</text>
</comment>
<evidence type="ECO:0000256" key="3">
    <source>
        <dbReference type="ARBA" id="ARBA00004173"/>
    </source>
</evidence>
<dbReference type="InterPro" id="IPR029000">
    <property type="entry name" value="Cyclophilin-like_dom_sf"/>
</dbReference>
<dbReference type="Gene3D" id="3.90.1150.10">
    <property type="entry name" value="Aspartate Aminotransferase, domain 1"/>
    <property type="match status" value="1"/>
</dbReference>
<dbReference type="GO" id="GO:0006457">
    <property type="term" value="P:protein folding"/>
    <property type="evidence" value="ECO:0007669"/>
    <property type="project" value="InterPro"/>
</dbReference>
<dbReference type="EC" id="5.2.1.8" evidence="5"/>
<dbReference type="AlphaFoldDB" id="A0A364NA24"/>
<keyword evidence="6" id="KW-0663">Pyridoxal phosphate</keyword>
<evidence type="ECO:0000256" key="7">
    <source>
        <dbReference type="ARBA" id="ARBA00022946"/>
    </source>
</evidence>
<dbReference type="GO" id="GO:0030170">
    <property type="term" value="F:pyridoxal phosphate binding"/>
    <property type="evidence" value="ECO:0007669"/>
    <property type="project" value="InterPro"/>
</dbReference>
<dbReference type="GO" id="GO:0016846">
    <property type="term" value="F:carbon-sulfur lyase activity"/>
    <property type="evidence" value="ECO:0007669"/>
    <property type="project" value="TreeGrafter"/>
</dbReference>
<dbReference type="PANTHER" id="PTHR11808">
    <property type="entry name" value="TRANS-SULFURATION ENZYME FAMILY MEMBER"/>
    <property type="match status" value="1"/>
</dbReference>
<dbReference type="STRING" id="183478.A0A364NA24"/>
<feature type="compositionally biased region" description="Polar residues" evidence="11">
    <location>
        <begin position="700"/>
        <end position="709"/>
    </location>
</feature>
<dbReference type="SUPFAM" id="SSF53383">
    <property type="entry name" value="PLP-dependent transferases"/>
    <property type="match status" value="1"/>
</dbReference>
<evidence type="ECO:0000313" key="14">
    <source>
        <dbReference type="Proteomes" id="UP000249619"/>
    </source>
</evidence>
<evidence type="ECO:0000256" key="6">
    <source>
        <dbReference type="ARBA" id="ARBA00022898"/>
    </source>
</evidence>
<name>A0A364NA24_STELY</name>
<dbReference type="InterPro" id="IPR015422">
    <property type="entry name" value="PyrdxlP-dep_Trfase_small"/>
</dbReference>
<dbReference type="GO" id="GO:0005739">
    <property type="term" value="C:mitochondrion"/>
    <property type="evidence" value="ECO:0007669"/>
    <property type="project" value="UniProtKB-SubCell"/>
</dbReference>
<dbReference type="Gene3D" id="2.40.100.10">
    <property type="entry name" value="Cyclophilin-like"/>
    <property type="match status" value="1"/>
</dbReference>
<dbReference type="InterPro" id="IPR000277">
    <property type="entry name" value="Cys/Met-Metab_PyrdxlP-dep_enz"/>
</dbReference>
<evidence type="ECO:0000256" key="8">
    <source>
        <dbReference type="ARBA" id="ARBA00023110"/>
    </source>
</evidence>
<comment type="subcellular location">
    <subcellularLocation>
        <location evidence="3">Mitochondrion</location>
    </subcellularLocation>
</comment>
<comment type="similarity">
    <text evidence="4">Belongs to the cyclophilin-type PPIase family.</text>
</comment>
<dbReference type="Pfam" id="PF01053">
    <property type="entry name" value="Cys_Met_Meta_PP"/>
    <property type="match status" value="1"/>
</dbReference>
<dbReference type="FunFam" id="3.90.1150.10:FF:000066">
    <property type="entry name" value="Putative cystathionine beta-lyase"/>
    <property type="match status" value="1"/>
</dbReference>
<evidence type="ECO:0000256" key="10">
    <source>
        <dbReference type="ARBA" id="ARBA00023235"/>
    </source>
</evidence>
<evidence type="ECO:0000259" key="12">
    <source>
        <dbReference type="PROSITE" id="PS50072"/>
    </source>
</evidence>
<comment type="catalytic activity">
    <reaction evidence="1">
        <text>[protein]-peptidylproline (omega=180) = [protein]-peptidylproline (omega=0)</text>
        <dbReference type="Rhea" id="RHEA:16237"/>
        <dbReference type="Rhea" id="RHEA-COMP:10747"/>
        <dbReference type="Rhea" id="RHEA-COMP:10748"/>
        <dbReference type="ChEBI" id="CHEBI:83833"/>
        <dbReference type="ChEBI" id="CHEBI:83834"/>
        <dbReference type="EC" id="5.2.1.8"/>
    </reaction>
</comment>
<dbReference type="PANTHER" id="PTHR11808:SF35">
    <property type="entry name" value="CYSTATHIONINE GAMMA-SYNTHASE (AFU_ORTHOLOGUE AFUA_7G01590)"/>
    <property type="match status" value="1"/>
</dbReference>
<dbReference type="PROSITE" id="PS50072">
    <property type="entry name" value="CSA_PPIASE_2"/>
    <property type="match status" value="1"/>
</dbReference>
<keyword evidence="10 13" id="KW-0413">Isomerase</keyword>
<gene>
    <name evidence="13" type="ORF">DDE83_002606</name>
</gene>
<organism evidence="13 14">
    <name type="scientific">Stemphylium lycopersici</name>
    <name type="common">Tomato gray leaf spot disease fungus</name>
    <name type="synonym">Thyrospora lycopersici</name>
    <dbReference type="NCBI Taxonomy" id="183478"/>
    <lineage>
        <taxon>Eukaryota</taxon>
        <taxon>Fungi</taxon>
        <taxon>Dikarya</taxon>
        <taxon>Ascomycota</taxon>
        <taxon>Pezizomycotina</taxon>
        <taxon>Dothideomycetes</taxon>
        <taxon>Pleosporomycetidae</taxon>
        <taxon>Pleosporales</taxon>
        <taxon>Pleosporineae</taxon>
        <taxon>Pleosporaceae</taxon>
        <taxon>Stemphylium</taxon>
    </lineage>
</organism>
<dbReference type="PROSITE" id="PS00170">
    <property type="entry name" value="CSA_PPIASE_1"/>
    <property type="match status" value="1"/>
</dbReference>
<dbReference type="PROSITE" id="PS00868">
    <property type="entry name" value="CYS_MET_METAB_PP"/>
    <property type="match status" value="1"/>
</dbReference>
<dbReference type="Proteomes" id="UP000249619">
    <property type="component" value="Unassembled WGS sequence"/>
</dbReference>
<evidence type="ECO:0000313" key="13">
    <source>
        <dbReference type="EMBL" id="RAR14037.1"/>
    </source>
</evidence>
<evidence type="ECO:0000256" key="5">
    <source>
        <dbReference type="ARBA" id="ARBA00013194"/>
    </source>
</evidence>
<evidence type="ECO:0000256" key="11">
    <source>
        <dbReference type="SAM" id="MobiDB-lite"/>
    </source>
</evidence>
<dbReference type="FunFam" id="3.40.640.10:FF:000072">
    <property type="entry name" value="Putative cystathionine beta-lyase"/>
    <property type="match status" value="1"/>
</dbReference>
<keyword evidence="8" id="KW-0697">Rotamase</keyword>
<sequence length="724" mass="77841">MPHLLRASSTLSAFRAAPQLRAPVNKRFFTPSAYNMAIKAYFDCAWTGPTVEVDNAGNVTKKGEVQAQTGRINFVLFDDVVPKTAENFRALCTGEKGFGYQGSKFHRVIPQFMLQGGDFTRGNGTGGKSIYGEKFADENFKLSHDRPFLLSMANAGPNTNGSQFFITTVVTSWLNGKHVVFGGVPDGDVESYKVVRAIEECGSGSGAIKYKDGPPTITAAGVHFAAIGRDVDICSTVLTSFIIDTILPSLPPLKIGDITKCNLLAEGTFSAPHILLISMSMPQYHPSTQGIHADDRINVLTDVAPPIHTSTTFRYPHNPDELQPVPDEGEFVDLQTPLIYSRLASAGTNRLETILAPLLYPEATEKQLDGSDGLANHVVSYSSGLSAFHGLLVNVVPKVIAISGGYHGCHGVIDLHKKMHGVKTVDLHADEATWDAAGLGKGDLVHLETPLNPTGEAFEIAKYAKRAHARGALLSVDATFAPPGLQDPLKWGADVVMHSGTKYIGGHSDMLCGILATAAGPEGLKQAKTLRTERIFLGAVLGNLESWLGVRSLRTLDLRVQRQSSNADKLVRWLHDSINGKGEDADAVKKVISKVSHASLQTSDMPWLKEQMPNGFGPVFSIYTKEMQQARSLPSKLGLFHHATSLGGVESLIEWRRMSDNEVDETLLRVSVGVENWEDLKNDLLAAFKALASSGAGPQKTGNSESVQVGQEGAQMAEAGAGAV</sequence>
<dbReference type="PRINTS" id="PR00153">
    <property type="entry name" value="CSAPPISMRASE"/>
</dbReference>
<dbReference type="GO" id="GO:0016740">
    <property type="term" value="F:transferase activity"/>
    <property type="evidence" value="ECO:0007669"/>
    <property type="project" value="UniProtKB-KW"/>
</dbReference>
<dbReference type="InterPro" id="IPR015424">
    <property type="entry name" value="PyrdxlP-dep_Trfase"/>
</dbReference>
<dbReference type="InterPro" id="IPR015421">
    <property type="entry name" value="PyrdxlP-dep_Trfase_major"/>
</dbReference>
<proteinExistence type="inferred from homology"/>
<reference evidence="14" key="1">
    <citation type="submission" date="2018-05" db="EMBL/GenBank/DDBJ databases">
        <title>Draft genome sequence of Stemphylium lycopersici strain CIDEFI 213.</title>
        <authorList>
            <person name="Medina R."/>
            <person name="Franco M.E.E."/>
            <person name="Lucentini C.G."/>
            <person name="Saparrat M.C.N."/>
            <person name="Balatti P.A."/>
        </authorList>
    </citation>
    <scope>NUCLEOTIDE SEQUENCE [LARGE SCALE GENOMIC DNA]</scope>
    <source>
        <strain evidence="14">CIDEFI 213</strain>
    </source>
</reference>